<protein>
    <submittedName>
        <fullName evidence="6">FAD-binding protein</fullName>
    </submittedName>
</protein>
<dbReference type="InterPro" id="IPR004113">
    <property type="entry name" value="FAD-bd_oxidored_4_C"/>
</dbReference>
<dbReference type="Proteomes" id="UP000595349">
    <property type="component" value="Chromosome"/>
</dbReference>
<organism evidence="6 7">
    <name type="scientific">Salicibibacter cibi</name>
    <dbReference type="NCBI Taxonomy" id="2743001"/>
    <lineage>
        <taxon>Bacteria</taxon>
        <taxon>Bacillati</taxon>
        <taxon>Bacillota</taxon>
        <taxon>Bacilli</taxon>
        <taxon>Bacillales</taxon>
        <taxon>Bacillaceae</taxon>
        <taxon>Salicibibacter</taxon>
    </lineage>
</organism>
<dbReference type="GO" id="GO:0016491">
    <property type="term" value="F:oxidoreductase activity"/>
    <property type="evidence" value="ECO:0007669"/>
    <property type="project" value="UniProtKB-KW"/>
</dbReference>
<evidence type="ECO:0000256" key="4">
    <source>
        <dbReference type="ARBA" id="ARBA00023002"/>
    </source>
</evidence>
<dbReference type="InterPro" id="IPR016164">
    <property type="entry name" value="FAD-linked_Oxase-like_C"/>
</dbReference>
<name>A0A7T6ZCT3_9BACI</name>
<dbReference type="InterPro" id="IPR006094">
    <property type="entry name" value="Oxid_FAD_bind_N"/>
</dbReference>
<dbReference type="PANTHER" id="PTHR42934:SF1">
    <property type="entry name" value="GLYCOLATE OXIDASE SUBUNIT GLCD"/>
    <property type="match status" value="1"/>
</dbReference>
<dbReference type="InterPro" id="IPR016171">
    <property type="entry name" value="Vanillyl_alc_oxidase_C-sub2"/>
</dbReference>
<evidence type="ECO:0000256" key="3">
    <source>
        <dbReference type="ARBA" id="ARBA00022827"/>
    </source>
</evidence>
<proteinExistence type="predicted"/>
<accession>A0A7T6ZCT3</accession>
<keyword evidence="7" id="KW-1185">Reference proteome</keyword>
<dbReference type="Gene3D" id="1.10.45.10">
    <property type="entry name" value="Vanillyl-alcohol Oxidase, Chain A, domain 4"/>
    <property type="match status" value="1"/>
</dbReference>
<dbReference type="GO" id="GO:0071949">
    <property type="term" value="F:FAD binding"/>
    <property type="evidence" value="ECO:0007669"/>
    <property type="project" value="InterPro"/>
</dbReference>
<dbReference type="PANTHER" id="PTHR42934">
    <property type="entry name" value="GLYCOLATE OXIDASE SUBUNIT GLCD"/>
    <property type="match status" value="1"/>
</dbReference>
<evidence type="ECO:0000313" key="7">
    <source>
        <dbReference type="Proteomes" id="UP000595349"/>
    </source>
</evidence>
<evidence type="ECO:0000259" key="5">
    <source>
        <dbReference type="PROSITE" id="PS51387"/>
    </source>
</evidence>
<dbReference type="InterPro" id="IPR051914">
    <property type="entry name" value="FAD-linked_OxidoTrans_Type4"/>
</dbReference>
<dbReference type="Pfam" id="PF01565">
    <property type="entry name" value="FAD_binding_4"/>
    <property type="match status" value="1"/>
</dbReference>
<comment type="cofactor">
    <cofactor evidence="1">
        <name>FAD</name>
        <dbReference type="ChEBI" id="CHEBI:57692"/>
    </cofactor>
</comment>
<keyword evidence="3" id="KW-0274">FAD</keyword>
<sequence>MRWKRRRQILMTEKAEMVKEMIRQLGDDAVLYRDEDLLTYECDGLTVYRGMPIAVVFPSSTAEVSGVVKWLYENDIPFIPRGAGTGLSGGATPLGGEVIISLVRMKKLLHLDYDNREAVVQPGYINLALTNSITNKGFYYAPDPSSQSNCTIGGNVAENAGGAHCLKYGVTTNHVLGLEVVLHNGEVIDIGGVPDTPGYDLMGLLTGSEGTLGIVTAITVRILKNPEGKETAMAYFDTVEDASYAVSDIIAAGIVPAAIEMMDEIAIQGVERATKPAGHPEGSKAVLIMEVDGIAAGIEEQIKDMVSVCERHNVTEIKVAKNDRERGRWWANRKTAFGAMGAISPDYLVQDGVIPRSRLSEVLANIADISAESGLRIANVFHAGDGNLHPLILFDARNEGETDLALKVGSQTLEACTAAGGSITGEHGVGIEKKEDMRLVFTEREIDRQLNVRSVFNPNNMLNPDKQFPKPARCGEVKQAVGSGEAHQVVGQG</sequence>
<dbReference type="InterPro" id="IPR036318">
    <property type="entry name" value="FAD-bd_PCMH-like_sf"/>
</dbReference>
<dbReference type="InterPro" id="IPR016166">
    <property type="entry name" value="FAD-bd_PCMH"/>
</dbReference>
<evidence type="ECO:0000256" key="2">
    <source>
        <dbReference type="ARBA" id="ARBA00022630"/>
    </source>
</evidence>
<dbReference type="SUPFAM" id="SSF55103">
    <property type="entry name" value="FAD-linked oxidases, C-terminal domain"/>
    <property type="match status" value="1"/>
</dbReference>
<evidence type="ECO:0000313" key="6">
    <source>
        <dbReference type="EMBL" id="QQK81007.1"/>
    </source>
</evidence>
<dbReference type="KEGG" id="scib:HUG20_14620"/>
<dbReference type="Gene3D" id="3.30.70.2740">
    <property type="match status" value="1"/>
</dbReference>
<dbReference type="PROSITE" id="PS51387">
    <property type="entry name" value="FAD_PCMH"/>
    <property type="match status" value="1"/>
</dbReference>
<evidence type="ECO:0000256" key="1">
    <source>
        <dbReference type="ARBA" id="ARBA00001974"/>
    </source>
</evidence>
<gene>
    <name evidence="6" type="ORF">HUG20_14620</name>
</gene>
<feature type="domain" description="FAD-binding PCMH-type" evidence="5">
    <location>
        <begin position="48"/>
        <end position="225"/>
    </location>
</feature>
<dbReference type="Gene3D" id="3.30.465.10">
    <property type="match status" value="1"/>
</dbReference>
<keyword evidence="4" id="KW-0560">Oxidoreductase</keyword>
<dbReference type="EMBL" id="CP054706">
    <property type="protein sequence ID" value="QQK81007.1"/>
    <property type="molecule type" value="Genomic_DNA"/>
</dbReference>
<reference evidence="6 7" key="1">
    <citation type="submission" date="2020-06" db="EMBL/GenBank/DDBJ databases">
        <title>Genomic analysis of Salicibibacter sp. NKC21-4.</title>
        <authorList>
            <person name="Oh Y.J."/>
        </authorList>
    </citation>
    <scope>NUCLEOTIDE SEQUENCE [LARGE SCALE GENOMIC DNA]</scope>
    <source>
        <strain evidence="6 7">NKC21-4</strain>
    </source>
</reference>
<dbReference type="InterPro" id="IPR016169">
    <property type="entry name" value="FAD-bd_PCMH_sub2"/>
</dbReference>
<dbReference type="SUPFAM" id="SSF56176">
    <property type="entry name" value="FAD-binding/transporter-associated domain-like"/>
    <property type="match status" value="1"/>
</dbReference>
<dbReference type="Pfam" id="PF02913">
    <property type="entry name" value="FAD-oxidase_C"/>
    <property type="match status" value="1"/>
</dbReference>
<keyword evidence="2" id="KW-0285">Flavoprotein</keyword>
<dbReference type="AlphaFoldDB" id="A0A7T6ZCT3"/>